<dbReference type="SUPFAM" id="SSF55729">
    <property type="entry name" value="Acyl-CoA N-acyltransferases (Nat)"/>
    <property type="match status" value="1"/>
</dbReference>
<feature type="domain" description="N-acetyltransferase" evidence="2">
    <location>
        <begin position="150"/>
        <end position="289"/>
    </location>
</feature>
<dbReference type="InterPro" id="IPR050769">
    <property type="entry name" value="NAT_camello-type"/>
</dbReference>
<dbReference type="Pfam" id="PF00583">
    <property type="entry name" value="Acetyltransf_1"/>
    <property type="match status" value="1"/>
</dbReference>
<dbReference type="Gene3D" id="3.10.180.10">
    <property type="entry name" value="2,3-Dihydroxybiphenyl 1,2-Dioxygenase, domain 1"/>
    <property type="match status" value="1"/>
</dbReference>
<dbReference type="InterPro" id="IPR016181">
    <property type="entry name" value="Acyl_CoA_acyltransferase"/>
</dbReference>
<dbReference type="InterPro" id="IPR029068">
    <property type="entry name" value="Glyas_Bleomycin-R_OHBP_Dase"/>
</dbReference>
<protein>
    <recommendedName>
        <fullName evidence="6">GNAT family N-acetyltransferase</fullName>
    </recommendedName>
</protein>
<dbReference type="SUPFAM" id="SSF54593">
    <property type="entry name" value="Glyoxalase/Bleomycin resistance protein/Dihydroxybiphenyl dioxygenase"/>
    <property type="match status" value="1"/>
</dbReference>
<dbReference type="Gene3D" id="3.40.630.30">
    <property type="match status" value="1"/>
</dbReference>
<dbReference type="InterPro" id="IPR058998">
    <property type="entry name" value="YycE-like_N"/>
</dbReference>
<evidence type="ECO:0000259" key="2">
    <source>
        <dbReference type="PROSITE" id="PS51186"/>
    </source>
</evidence>
<evidence type="ECO:0000259" key="3">
    <source>
        <dbReference type="PROSITE" id="PS51819"/>
    </source>
</evidence>
<keyword evidence="1" id="KW-0808">Transferase</keyword>
<dbReference type="InterPro" id="IPR000182">
    <property type="entry name" value="GNAT_dom"/>
</dbReference>
<dbReference type="PROSITE" id="PS51819">
    <property type="entry name" value="VOC"/>
    <property type="match status" value="1"/>
</dbReference>
<dbReference type="Pfam" id="PF22659">
    <property type="entry name" value="YycE-like_C"/>
    <property type="match status" value="1"/>
</dbReference>
<dbReference type="Proteomes" id="UP000180166">
    <property type="component" value="Chromosome"/>
</dbReference>
<reference evidence="4 5" key="1">
    <citation type="submission" date="2016-10" db="EMBL/GenBank/DDBJ databases">
        <title>Genome sequence of Nocardia seriolae strain EM150506, isolated from Anguila japonica.</title>
        <authorList>
            <person name="Han H.-J."/>
        </authorList>
    </citation>
    <scope>NUCLEOTIDE SEQUENCE [LARGE SCALE GENOMIC DNA]</scope>
    <source>
        <strain evidence="4 5">EM150506</strain>
    </source>
</reference>
<dbReference type="InterPro" id="IPR058997">
    <property type="entry name" value="YycE-like_C"/>
</dbReference>
<accession>A0ABC8AXH7</accession>
<dbReference type="CDD" id="cd04301">
    <property type="entry name" value="NAT_SF"/>
    <property type="match status" value="1"/>
</dbReference>
<dbReference type="InterPro" id="IPR037523">
    <property type="entry name" value="VOC_core"/>
</dbReference>
<sequence length="303" mass="32361">MDTPDSGSVSSTATVSPMTRVSLAAARFARATDRLVECAVFYRDMLGLAQLFAFEDHAGYSGFVFGLPDARTQLELVRRDDAPPPPPADPEHAVVLYVRAGFEGLRTRLAGHGVAEVVPDNPFWVAAGAFAVTDPDGWMVIVVPAGPEPVGIEEYDGDRAAIAFSFREAEDSEQALQGHIGRGRVWVARSGAGVVVGHIQAAPEADGSVWEILNTAVAEPFRGGGVGRAMIETVLSAAAAAGVVRVEVATATADVGNLRFYQRCGFRMTRVVADVFTPEAGYPEVMEVDGLRLRDQVWFARTL</sequence>
<name>A0ABC8AXH7_9NOCA</name>
<organism evidence="4 5">
    <name type="scientific">Nocardia seriolae</name>
    <dbReference type="NCBI Taxonomy" id="37332"/>
    <lineage>
        <taxon>Bacteria</taxon>
        <taxon>Bacillati</taxon>
        <taxon>Actinomycetota</taxon>
        <taxon>Actinomycetes</taxon>
        <taxon>Mycobacteriales</taxon>
        <taxon>Nocardiaceae</taxon>
        <taxon>Nocardia</taxon>
    </lineage>
</organism>
<proteinExistence type="predicted"/>
<dbReference type="PROSITE" id="PS51186">
    <property type="entry name" value="GNAT"/>
    <property type="match status" value="1"/>
</dbReference>
<dbReference type="Pfam" id="PF22658">
    <property type="entry name" value="YycE-like_N"/>
    <property type="match status" value="1"/>
</dbReference>
<evidence type="ECO:0000256" key="1">
    <source>
        <dbReference type="ARBA" id="ARBA00022679"/>
    </source>
</evidence>
<evidence type="ECO:0008006" key="6">
    <source>
        <dbReference type="Google" id="ProtNLM"/>
    </source>
</evidence>
<dbReference type="EMBL" id="CP017839">
    <property type="protein sequence ID" value="APA98797.1"/>
    <property type="molecule type" value="Genomic_DNA"/>
</dbReference>
<dbReference type="PANTHER" id="PTHR13947:SF37">
    <property type="entry name" value="LD18367P"/>
    <property type="match status" value="1"/>
</dbReference>
<dbReference type="KEGG" id="nsr:NS506_04751"/>
<evidence type="ECO:0000313" key="4">
    <source>
        <dbReference type="EMBL" id="APA98797.1"/>
    </source>
</evidence>
<dbReference type="AlphaFoldDB" id="A0ABC8AXH7"/>
<dbReference type="PANTHER" id="PTHR13947">
    <property type="entry name" value="GNAT FAMILY N-ACETYLTRANSFERASE"/>
    <property type="match status" value="1"/>
</dbReference>
<feature type="domain" description="VOC" evidence="3">
    <location>
        <begin position="24"/>
        <end position="145"/>
    </location>
</feature>
<gene>
    <name evidence="4" type="ORF">NS506_04751</name>
</gene>
<evidence type="ECO:0000313" key="5">
    <source>
        <dbReference type="Proteomes" id="UP000180166"/>
    </source>
</evidence>
<dbReference type="GO" id="GO:0016740">
    <property type="term" value="F:transferase activity"/>
    <property type="evidence" value="ECO:0007669"/>
    <property type="project" value="UniProtKB-KW"/>
</dbReference>